<evidence type="ECO:0000256" key="12">
    <source>
        <dbReference type="SAM" id="Phobius"/>
    </source>
</evidence>
<proteinExistence type="predicted"/>
<dbReference type="GO" id="GO:0004222">
    <property type="term" value="F:metalloendopeptidase activity"/>
    <property type="evidence" value="ECO:0007669"/>
    <property type="project" value="UniProtKB-UniRule"/>
</dbReference>
<keyword evidence="2 10" id="KW-0479">Metal-binding</keyword>
<evidence type="ECO:0000256" key="1">
    <source>
        <dbReference type="ARBA" id="ARBA00022670"/>
    </source>
</evidence>
<dbReference type="PANTHER" id="PTHR10127">
    <property type="entry name" value="DISCOIDIN, CUB, EGF, LAMININ , AND ZINC METALLOPROTEASE DOMAIN CONTAINING"/>
    <property type="match status" value="1"/>
</dbReference>
<evidence type="ECO:0000256" key="4">
    <source>
        <dbReference type="ARBA" id="ARBA00022801"/>
    </source>
</evidence>
<dbReference type="MEROPS" id="M12.A38"/>
<evidence type="ECO:0000256" key="10">
    <source>
        <dbReference type="PROSITE-ProRule" id="PRU01211"/>
    </source>
</evidence>
<keyword evidence="12" id="KW-0472">Membrane</keyword>
<feature type="transmembrane region" description="Helical" evidence="12">
    <location>
        <begin position="41"/>
        <end position="61"/>
    </location>
</feature>
<dbReference type="PROSITE" id="PS51864">
    <property type="entry name" value="ASTACIN"/>
    <property type="match status" value="1"/>
</dbReference>
<evidence type="ECO:0000256" key="5">
    <source>
        <dbReference type="ARBA" id="ARBA00022833"/>
    </source>
</evidence>
<organism evidence="14">
    <name type="scientific">Trichuris suis</name>
    <name type="common">pig whipworm</name>
    <dbReference type="NCBI Taxonomy" id="68888"/>
    <lineage>
        <taxon>Eukaryota</taxon>
        <taxon>Metazoa</taxon>
        <taxon>Ecdysozoa</taxon>
        <taxon>Nematoda</taxon>
        <taxon>Enoplea</taxon>
        <taxon>Dorylaimia</taxon>
        <taxon>Trichinellida</taxon>
        <taxon>Trichuridae</taxon>
        <taxon>Trichuris</taxon>
    </lineage>
</organism>
<dbReference type="GO" id="GO:0006508">
    <property type="term" value="P:proteolysis"/>
    <property type="evidence" value="ECO:0007669"/>
    <property type="project" value="UniProtKB-KW"/>
</dbReference>
<evidence type="ECO:0000256" key="11">
    <source>
        <dbReference type="RuleBase" id="RU361183"/>
    </source>
</evidence>
<evidence type="ECO:0000256" key="9">
    <source>
        <dbReference type="ARBA" id="ARBA00023180"/>
    </source>
</evidence>
<feature type="domain" description="Peptidase M12A" evidence="13">
    <location>
        <begin position="145"/>
        <end position="340"/>
    </location>
</feature>
<dbReference type="Gene3D" id="3.40.390.10">
    <property type="entry name" value="Collagenase (Catalytic Domain)"/>
    <property type="match status" value="1"/>
</dbReference>
<dbReference type="InterPro" id="IPR001506">
    <property type="entry name" value="Peptidase_M12A"/>
</dbReference>
<dbReference type="CDD" id="cd04280">
    <property type="entry name" value="ZnMc_astacin_like"/>
    <property type="match status" value="1"/>
</dbReference>
<feature type="binding site" evidence="10">
    <location>
        <position position="247"/>
    </location>
    <ligand>
        <name>Zn(2+)</name>
        <dbReference type="ChEBI" id="CHEBI:29105"/>
        <note>catalytic</note>
    </ligand>
</feature>
<keyword evidence="3" id="KW-0732">Signal</keyword>
<dbReference type="EMBL" id="KL367504">
    <property type="protein sequence ID" value="KFD68511.1"/>
    <property type="molecule type" value="Genomic_DNA"/>
</dbReference>
<dbReference type="InterPro" id="IPR006026">
    <property type="entry name" value="Peptidase_Metallo"/>
</dbReference>
<dbReference type="PANTHER" id="PTHR10127:SF883">
    <property type="entry name" value="ZINC METALLOPROTEINASE NAS-8"/>
    <property type="match status" value="1"/>
</dbReference>
<comment type="caution">
    <text evidence="10">Lacks conserved residue(s) required for the propagation of feature annotation.</text>
</comment>
<dbReference type="FunFam" id="3.40.390.10:FF:000015">
    <property type="entry name" value="Meprin A subunit"/>
    <property type="match status" value="1"/>
</dbReference>
<keyword evidence="4 10" id="KW-0378">Hydrolase</keyword>
<keyword evidence="7" id="KW-0865">Zymogen</keyword>
<evidence type="ECO:0000256" key="3">
    <source>
        <dbReference type="ARBA" id="ARBA00022729"/>
    </source>
</evidence>
<feature type="active site" evidence="10">
    <location>
        <position position="238"/>
    </location>
</feature>
<evidence type="ECO:0000259" key="13">
    <source>
        <dbReference type="PROSITE" id="PS51864"/>
    </source>
</evidence>
<accession>A0A085NGB5</accession>
<dbReference type="GO" id="GO:0008270">
    <property type="term" value="F:zinc ion binding"/>
    <property type="evidence" value="ECO:0007669"/>
    <property type="project" value="UniProtKB-UniRule"/>
</dbReference>
<sequence length="373" mass="42033">LKLVDTVLLRHDSFHNEVIALAELQAVSGHVLSMQKFQGYAYRHIFLSVSILAAFFFFLCASENQRAPKASSVHQVHREVGGTAKALSSAADRKKADILGSKIENLNETKHYKARLTAGDIAGYSPLMNRGHIRKSSLAKGASRAAVRELEYRWPGGEIPYIISEQYSSEDRKTITEAMDEFREKTCLRFVPRESQMQQDYLYIEPVNGCYSFVGRLGGAQQVSLGDGCMHHGIIVHELMHATGFIHEHNRSDRDRYIKVLWKNVISGMETEFAKEGDQIYDTLGFPYDYNSVMHYELTAFSRNGKPVMELLRPSYGEIGQRGGLSALDVQKINRLYNCRKQTTALYSTKEEGNCWETAAEHTLIRVTHGAGS</sequence>
<keyword evidence="9" id="KW-0325">Glycoprotein</keyword>
<feature type="non-terminal residue" evidence="14">
    <location>
        <position position="1"/>
    </location>
</feature>
<protein>
    <recommendedName>
        <fullName evidence="11">Metalloendopeptidase</fullName>
        <ecNumber evidence="11">3.4.24.-</ecNumber>
    </recommendedName>
</protein>
<feature type="binding site" evidence="10">
    <location>
        <position position="241"/>
    </location>
    <ligand>
        <name>Zn(2+)</name>
        <dbReference type="ChEBI" id="CHEBI:29105"/>
        <note>catalytic</note>
    </ligand>
</feature>
<name>A0A085NGB5_9BILA</name>
<dbReference type="EC" id="3.4.24.-" evidence="11"/>
<dbReference type="SMART" id="SM00235">
    <property type="entry name" value="ZnMc"/>
    <property type="match status" value="1"/>
</dbReference>
<evidence type="ECO:0000256" key="6">
    <source>
        <dbReference type="ARBA" id="ARBA00023049"/>
    </source>
</evidence>
<evidence type="ECO:0000256" key="7">
    <source>
        <dbReference type="ARBA" id="ARBA00023145"/>
    </source>
</evidence>
<keyword evidence="8" id="KW-1015">Disulfide bond</keyword>
<keyword evidence="5 10" id="KW-0862">Zinc</keyword>
<keyword evidence="12" id="KW-1133">Transmembrane helix</keyword>
<evidence type="ECO:0000256" key="2">
    <source>
        <dbReference type="ARBA" id="ARBA00022723"/>
    </source>
</evidence>
<dbReference type="InterPro" id="IPR024079">
    <property type="entry name" value="MetalloPept_cat_dom_sf"/>
</dbReference>
<evidence type="ECO:0000313" key="14">
    <source>
        <dbReference type="EMBL" id="KFD68511.1"/>
    </source>
</evidence>
<reference evidence="14" key="1">
    <citation type="journal article" date="2014" name="Nat. Genet.">
        <title>Genome and transcriptome of the porcine whipworm Trichuris suis.</title>
        <authorList>
            <person name="Jex A.R."/>
            <person name="Nejsum P."/>
            <person name="Schwarz E.M."/>
            <person name="Hu L."/>
            <person name="Young N.D."/>
            <person name="Hall R.S."/>
            <person name="Korhonen P.K."/>
            <person name="Liao S."/>
            <person name="Thamsborg S."/>
            <person name="Xia J."/>
            <person name="Xu P."/>
            <person name="Wang S."/>
            <person name="Scheerlinck J.P."/>
            <person name="Hofmann A."/>
            <person name="Sternberg P.W."/>
            <person name="Wang J."/>
            <person name="Gasser R.B."/>
        </authorList>
    </citation>
    <scope>NUCLEOTIDE SEQUENCE [LARGE SCALE GENOMIC DNA]</scope>
    <source>
        <strain evidence="14">DCEP-RM93F</strain>
    </source>
</reference>
<gene>
    <name evidence="14" type="ORF">M514_09361</name>
</gene>
<feature type="binding site" evidence="10">
    <location>
        <position position="237"/>
    </location>
    <ligand>
        <name>Zn(2+)</name>
        <dbReference type="ChEBI" id="CHEBI:29105"/>
        <note>catalytic</note>
    </ligand>
</feature>
<dbReference type="Proteomes" id="UP000030758">
    <property type="component" value="Unassembled WGS sequence"/>
</dbReference>
<dbReference type="AlphaFoldDB" id="A0A085NGB5"/>
<keyword evidence="12" id="KW-0812">Transmembrane</keyword>
<dbReference type="PRINTS" id="PR00480">
    <property type="entry name" value="ASTACIN"/>
</dbReference>
<keyword evidence="6 10" id="KW-0482">Metalloprotease</keyword>
<dbReference type="InterPro" id="IPR034035">
    <property type="entry name" value="Astacin-like_dom"/>
</dbReference>
<keyword evidence="1 10" id="KW-0645">Protease</keyword>
<dbReference type="Pfam" id="PF01400">
    <property type="entry name" value="Astacin"/>
    <property type="match status" value="1"/>
</dbReference>
<comment type="cofactor">
    <cofactor evidence="10 11">
        <name>Zn(2+)</name>
        <dbReference type="ChEBI" id="CHEBI:29105"/>
    </cofactor>
    <text evidence="10 11">Binds 1 zinc ion per subunit.</text>
</comment>
<evidence type="ECO:0000256" key="8">
    <source>
        <dbReference type="ARBA" id="ARBA00023157"/>
    </source>
</evidence>
<dbReference type="SUPFAM" id="SSF55486">
    <property type="entry name" value="Metalloproteases ('zincins'), catalytic domain"/>
    <property type="match status" value="1"/>
</dbReference>